<dbReference type="STRING" id="7395.A0A1A9UH48"/>
<evidence type="ECO:0000256" key="4">
    <source>
        <dbReference type="SAM" id="MobiDB-lite"/>
    </source>
</evidence>
<evidence type="ECO:0000256" key="2">
    <source>
        <dbReference type="ARBA" id="ARBA00022729"/>
    </source>
</evidence>
<dbReference type="InterPro" id="IPR032675">
    <property type="entry name" value="LRR_dom_sf"/>
</dbReference>
<dbReference type="Pfam" id="PF13855">
    <property type="entry name" value="LRR_8"/>
    <property type="match status" value="1"/>
</dbReference>
<dbReference type="InterPro" id="IPR001611">
    <property type="entry name" value="Leu-rich_rpt"/>
</dbReference>
<feature type="region of interest" description="Disordered" evidence="4">
    <location>
        <begin position="1"/>
        <end position="60"/>
    </location>
</feature>
<organism evidence="5 6">
    <name type="scientific">Glossina austeni</name>
    <name type="common">Savannah tsetse fly</name>
    <dbReference type="NCBI Taxonomy" id="7395"/>
    <lineage>
        <taxon>Eukaryota</taxon>
        <taxon>Metazoa</taxon>
        <taxon>Ecdysozoa</taxon>
        <taxon>Arthropoda</taxon>
        <taxon>Hexapoda</taxon>
        <taxon>Insecta</taxon>
        <taxon>Pterygota</taxon>
        <taxon>Neoptera</taxon>
        <taxon>Endopterygota</taxon>
        <taxon>Diptera</taxon>
        <taxon>Brachycera</taxon>
        <taxon>Muscomorpha</taxon>
        <taxon>Hippoboscoidea</taxon>
        <taxon>Glossinidae</taxon>
        <taxon>Glossina</taxon>
    </lineage>
</organism>
<dbReference type="InterPro" id="IPR003591">
    <property type="entry name" value="Leu-rich_rpt_typical-subtyp"/>
</dbReference>
<keyword evidence="1" id="KW-0433">Leucine-rich repeat</keyword>
<sequence>MHTQQQQQISIAHQQNKRNHRLQEQQQQQEQEQEQFKNNHYKRKQRHQHHDYDDITHDDQYNRIDDAFKDMVAEMDEENDQLESDVSQPLMVEIDINKCPQGCVCQYAHFRDLPISRWINYMNQKRDSVRSAEEDSLSADDLLDENESSYGADLSDHLNPFIKQATCIIQDHTDLESLVKALPHDIRALILLYTGVTQNKTVNASTLKPLNRLNTLEVRGSDQGGIRFILDTPLSFVQHANFEFITLFGSDTYKRPQNTVHPKDVFDYKPNIELMNDFDFSSNGNRGREDQTFLVDLQQKAERDELEIIPYEVYREEVKKARMPIFYGWQHLEVLRIHSCGFRDLSWEMFLGLDNLQHLSLERNGIVELQPFSLSGATRLKTLSLAHNLIKNLHYRDLAGLFKLKVLDLSGNRLSKLTELSFPPLPNLESIDFRDNPIRYIFPATFWIMNRTQEMFFGSKEAPLELWGNVPFKALHHLRALHIYNVSIDSLDQNIFKDLLSLEILRLHGEIRSVEFDAFSDLSNLKELDVSNCQLREISMDALMGCKYLHAINLGHNNLSYIPPGLFDDQFSLEEIYLNNNQLKSLPNSLFQQRKLKLLRLNNNPWKCNCEMSTWKAKITNQEKGTNIERCISDYLTGKKLSCRKVDGYKFNHKYAPRCENFKGRSVYYVLRKQMQCGPIKIMRLHRNGTTTQRIPHWRKLQERRQLYKDRLNSKNANSNQSNQLLWQLEKNTKARNNELKKSFEQQAIIYNSGQSSKPIAENTVITTTVTSILEGEISNDI</sequence>
<proteinExistence type="predicted"/>
<dbReference type="PANTHER" id="PTHR24369:SF210">
    <property type="entry name" value="CHAOPTIN-RELATED"/>
    <property type="match status" value="1"/>
</dbReference>
<accession>A0A1A9UH48</accession>
<keyword evidence="6" id="KW-1185">Reference proteome</keyword>
<dbReference type="SUPFAM" id="SSF52058">
    <property type="entry name" value="L domain-like"/>
    <property type="match status" value="1"/>
</dbReference>
<reference evidence="5" key="1">
    <citation type="submission" date="2020-05" db="UniProtKB">
        <authorList>
            <consortium name="EnsemblMetazoa"/>
        </authorList>
    </citation>
    <scope>IDENTIFICATION</scope>
    <source>
        <strain evidence="5">TTRI</strain>
    </source>
</reference>
<feature type="compositionally biased region" description="Basic and acidic residues" evidence="4">
    <location>
        <begin position="50"/>
        <end position="60"/>
    </location>
</feature>
<dbReference type="SMART" id="SM00369">
    <property type="entry name" value="LRR_TYP"/>
    <property type="match status" value="9"/>
</dbReference>
<dbReference type="InterPro" id="IPR050541">
    <property type="entry name" value="LRR_TM_domain-containing"/>
</dbReference>
<dbReference type="Pfam" id="PF13306">
    <property type="entry name" value="LRR_5"/>
    <property type="match status" value="1"/>
</dbReference>
<evidence type="ECO:0000313" key="5">
    <source>
        <dbReference type="EnsemblMetazoa" id="GAUT004730-PA"/>
    </source>
</evidence>
<dbReference type="GO" id="GO:0005886">
    <property type="term" value="C:plasma membrane"/>
    <property type="evidence" value="ECO:0007669"/>
    <property type="project" value="TreeGrafter"/>
</dbReference>
<dbReference type="AlphaFoldDB" id="A0A1A9UH48"/>
<keyword evidence="2" id="KW-0732">Signal</keyword>
<feature type="compositionally biased region" description="Low complexity" evidence="4">
    <location>
        <begin position="1"/>
        <end position="14"/>
    </location>
</feature>
<name>A0A1A9UH48_GLOAU</name>
<dbReference type="VEuPathDB" id="VectorBase:GAUT004730"/>
<evidence type="ECO:0000256" key="1">
    <source>
        <dbReference type="ARBA" id="ARBA00022614"/>
    </source>
</evidence>
<protein>
    <recommendedName>
        <fullName evidence="7">LRRCT domain-containing protein</fullName>
    </recommendedName>
</protein>
<dbReference type="Gene3D" id="3.80.10.10">
    <property type="entry name" value="Ribonuclease Inhibitor"/>
    <property type="match status" value="2"/>
</dbReference>
<dbReference type="InterPro" id="IPR026906">
    <property type="entry name" value="LRR_5"/>
</dbReference>
<dbReference type="SMART" id="SM00365">
    <property type="entry name" value="LRR_SD22"/>
    <property type="match status" value="5"/>
</dbReference>
<feature type="compositionally biased region" description="Basic residues" evidence="4">
    <location>
        <begin position="39"/>
        <end position="49"/>
    </location>
</feature>
<dbReference type="Proteomes" id="UP000078200">
    <property type="component" value="Unassembled WGS sequence"/>
</dbReference>
<evidence type="ECO:0000313" key="6">
    <source>
        <dbReference type="Proteomes" id="UP000078200"/>
    </source>
</evidence>
<evidence type="ECO:0000256" key="3">
    <source>
        <dbReference type="ARBA" id="ARBA00022737"/>
    </source>
</evidence>
<dbReference type="EnsemblMetazoa" id="GAUT004730-RA">
    <property type="protein sequence ID" value="GAUT004730-PA"/>
    <property type="gene ID" value="GAUT004730"/>
</dbReference>
<evidence type="ECO:0008006" key="7">
    <source>
        <dbReference type="Google" id="ProtNLM"/>
    </source>
</evidence>
<dbReference type="PROSITE" id="PS51450">
    <property type="entry name" value="LRR"/>
    <property type="match status" value="2"/>
</dbReference>
<keyword evidence="3" id="KW-0677">Repeat</keyword>
<dbReference type="PANTHER" id="PTHR24369">
    <property type="entry name" value="ANTIGEN BSP, PUTATIVE-RELATED"/>
    <property type="match status" value="1"/>
</dbReference>